<dbReference type="InterPro" id="IPR018113">
    <property type="entry name" value="PTrfase_EIIB_Cys"/>
</dbReference>
<feature type="transmembrane region" description="Helical" evidence="12">
    <location>
        <begin position="280"/>
        <end position="301"/>
    </location>
</feature>
<dbReference type="GO" id="GO:0016301">
    <property type="term" value="F:kinase activity"/>
    <property type="evidence" value="ECO:0007669"/>
    <property type="project" value="UniProtKB-KW"/>
</dbReference>
<evidence type="ECO:0000259" key="14">
    <source>
        <dbReference type="PROSITE" id="PS51103"/>
    </source>
</evidence>
<dbReference type="Gene3D" id="3.30.1360.60">
    <property type="entry name" value="Glucose permease domain IIB"/>
    <property type="match status" value="1"/>
</dbReference>
<evidence type="ECO:0000256" key="4">
    <source>
        <dbReference type="ARBA" id="ARBA00022597"/>
    </source>
</evidence>
<keyword evidence="6" id="KW-0598">Phosphotransferase system</keyword>
<feature type="transmembrane region" description="Helical" evidence="12">
    <location>
        <begin position="180"/>
        <end position="198"/>
    </location>
</feature>
<comment type="subcellular location">
    <subcellularLocation>
        <location evidence="1">Cell membrane</location>
        <topology evidence="1">Multi-pass membrane protein</topology>
    </subcellularLocation>
</comment>
<evidence type="ECO:0000256" key="12">
    <source>
        <dbReference type="SAM" id="Phobius"/>
    </source>
</evidence>
<dbReference type="Proteomes" id="UP001373196">
    <property type="component" value="Unassembled WGS sequence"/>
</dbReference>
<keyword evidence="7 12" id="KW-0812">Transmembrane</keyword>
<dbReference type="InterPro" id="IPR050558">
    <property type="entry name" value="PTS_Sugar-Specific_Components"/>
</dbReference>
<keyword evidence="3" id="KW-1003">Cell membrane</keyword>
<evidence type="ECO:0000313" key="16">
    <source>
        <dbReference type="Proteomes" id="UP001373196"/>
    </source>
</evidence>
<gene>
    <name evidence="15" type="ORF">WF834_04325</name>
</gene>
<feature type="domain" description="PTS EIIB type-1" evidence="13">
    <location>
        <begin position="5"/>
        <end position="87"/>
    </location>
</feature>
<evidence type="ECO:0000256" key="5">
    <source>
        <dbReference type="ARBA" id="ARBA00022679"/>
    </source>
</evidence>
<keyword evidence="10 12" id="KW-0472">Membrane</keyword>
<dbReference type="PROSITE" id="PS51103">
    <property type="entry name" value="PTS_EIIC_TYPE_1"/>
    <property type="match status" value="1"/>
</dbReference>
<dbReference type="Pfam" id="PF00367">
    <property type="entry name" value="PTS_EIIB"/>
    <property type="match status" value="1"/>
</dbReference>
<feature type="transmembrane region" description="Helical" evidence="12">
    <location>
        <begin position="109"/>
        <end position="133"/>
    </location>
</feature>
<name>A0AB35Y441_9FIRM</name>
<evidence type="ECO:0000256" key="10">
    <source>
        <dbReference type="ARBA" id="ARBA00023136"/>
    </source>
</evidence>
<keyword evidence="9 12" id="KW-1133">Transmembrane helix</keyword>
<dbReference type="InterPro" id="IPR013013">
    <property type="entry name" value="PTS_EIIC_1"/>
</dbReference>
<dbReference type="GO" id="GO:0009401">
    <property type="term" value="P:phosphoenolpyruvate-dependent sugar phosphotransferase system"/>
    <property type="evidence" value="ECO:0007669"/>
    <property type="project" value="UniProtKB-KW"/>
</dbReference>
<sequence>MGKYTKMSQQVLEKVGGLSNITFVERCATRLRIHYASKSKVDVEAIKGIENVVGVVAKTGQVQIIIGPEVNDAFNDFLEVSGWRPTDDRPTVVEEEPEKKGFMYWVNKFGNFSAAVFMPIVPALITGGLILAIKNLMVNYLGMGVDSGTAKVCLAIFSAGFSMLPVWIGYTMANNLKMEPIMGAFLGAVLVSSSISGVEGLDFFGIPIPAVEYTSSVMPIVMGIILMYWVDKLLKKIIPEMVRYFLKPLLTMLIVVPITLIVLGPIGTELSDVVGSVIQAFFNSASIIAMPVCSAIYPYLVMLGIDKAIMPIGAAGLASMGYDLVYLPMGYISNLAVGGSALAVAMHLKDKGRKGMIASFGVTALCGVTEPAFYGSLIMRPRVLIGTAIGAVAGGLIGGIFPLKNYVLGGCPGFLSLLFFLPPDGSMGNMVVALVSGIVAVVVAFIACTVILKKSYKEDV</sequence>
<feature type="domain" description="PTS EIIC type-1" evidence="14">
    <location>
        <begin position="111"/>
        <end position="460"/>
    </location>
</feature>
<dbReference type="PANTHER" id="PTHR30175">
    <property type="entry name" value="PHOSPHOTRANSFERASE SYSTEM TRANSPORT PROTEIN"/>
    <property type="match status" value="1"/>
</dbReference>
<dbReference type="RefSeq" id="WP_339395007.1">
    <property type="nucleotide sequence ID" value="NZ_JBBFGL010000003.1"/>
</dbReference>
<dbReference type="GO" id="GO:0008982">
    <property type="term" value="F:protein-N(PI)-phosphohistidine-sugar phosphotransferase activity"/>
    <property type="evidence" value="ECO:0007669"/>
    <property type="project" value="InterPro"/>
</dbReference>
<dbReference type="GO" id="GO:0015771">
    <property type="term" value="P:trehalose transport"/>
    <property type="evidence" value="ECO:0007669"/>
    <property type="project" value="TreeGrafter"/>
</dbReference>
<dbReference type="Pfam" id="PF02378">
    <property type="entry name" value="PTS_EIIC"/>
    <property type="match status" value="1"/>
</dbReference>
<reference evidence="15" key="1">
    <citation type="submission" date="2024-03" db="EMBL/GenBank/DDBJ databases">
        <authorList>
            <person name="Plomp N."/>
            <person name="Harmsen H.J."/>
        </authorList>
    </citation>
    <scope>NUCLEOTIDE SEQUENCE</scope>
    <source>
        <strain evidence="15">HTF-128</strain>
    </source>
</reference>
<accession>A0AB35Y441</accession>
<feature type="transmembrane region" description="Helical" evidence="12">
    <location>
        <begin position="355"/>
        <end position="377"/>
    </location>
</feature>
<feature type="transmembrane region" description="Helical" evidence="12">
    <location>
        <begin position="429"/>
        <end position="452"/>
    </location>
</feature>
<evidence type="ECO:0000256" key="11">
    <source>
        <dbReference type="PROSITE-ProRule" id="PRU00421"/>
    </source>
</evidence>
<dbReference type="CDD" id="cd00212">
    <property type="entry name" value="PTS_IIB_glc"/>
    <property type="match status" value="1"/>
</dbReference>
<dbReference type="GO" id="GO:0090589">
    <property type="term" value="F:protein-phosphocysteine-trehalose phosphotransferase system transporter activity"/>
    <property type="evidence" value="ECO:0007669"/>
    <property type="project" value="TreeGrafter"/>
</dbReference>
<feature type="transmembrane region" description="Helical" evidence="12">
    <location>
        <begin position="331"/>
        <end position="348"/>
    </location>
</feature>
<dbReference type="AlphaFoldDB" id="A0AB35Y441"/>
<evidence type="ECO:0000256" key="8">
    <source>
        <dbReference type="ARBA" id="ARBA00022777"/>
    </source>
</evidence>
<evidence type="ECO:0000256" key="1">
    <source>
        <dbReference type="ARBA" id="ARBA00004651"/>
    </source>
</evidence>
<dbReference type="EMBL" id="JBBFGL010000003">
    <property type="protein sequence ID" value="MEJ5195407.1"/>
    <property type="molecule type" value="Genomic_DNA"/>
</dbReference>
<protein>
    <submittedName>
        <fullName evidence="15">PTS transporter subunit EIIC</fullName>
    </submittedName>
</protein>
<comment type="caution">
    <text evidence="15">The sequence shown here is derived from an EMBL/GenBank/DDBJ whole genome shotgun (WGS) entry which is preliminary data.</text>
</comment>
<evidence type="ECO:0000256" key="3">
    <source>
        <dbReference type="ARBA" id="ARBA00022475"/>
    </source>
</evidence>
<feature type="active site" description="Phosphocysteine intermediate; for EIIB activity" evidence="11">
    <location>
        <position position="27"/>
    </location>
</feature>
<dbReference type="PROSITE" id="PS51098">
    <property type="entry name" value="PTS_EIIB_TYPE_1"/>
    <property type="match status" value="1"/>
</dbReference>
<dbReference type="GO" id="GO:0005886">
    <property type="term" value="C:plasma membrane"/>
    <property type="evidence" value="ECO:0007669"/>
    <property type="project" value="UniProtKB-SubCell"/>
</dbReference>
<keyword evidence="4" id="KW-0762">Sugar transport</keyword>
<feature type="transmembrane region" description="Helical" evidence="12">
    <location>
        <begin position="383"/>
        <end position="401"/>
    </location>
</feature>
<evidence type="ECO:0000256" key="9">
    <source>
        <dbReference type="ARBA" id="ARBA00022989"/>
    </source>
</evidence>
<keyword evidence="8" id="KW-0418">Kinase</keyword>
<dbReference type="SUPFAM" id="SSF55604">
    <property type="entry name" value="Glucose permease domain IIB"/>
    <property type="match status" value="1"/>
</dbReference>
<evidence type="ECO:0000256" key="2">
    <source>
        <dbReference type="ARBA" id="ARBA00022448"/>
    </source>
</evidence>
<dbReference type="PANTHER" id="PTHR30175:SF1">
    <property type="entry name" value="PTS SYSTEM ARBUTIN-, CELLOBIOSE-, AND SALICIN-SPECIFIC EIIBC COMPONENT-RELATED"/>
    <property type="match status" value="1"/>
</dbReference>
<feature type="transmembrane region" description="Helical" evidence="12">
    <location>
        <begin position="210"/>
        <end position="229"/>
    </location>
</feature>
<evidence type="ECO:0000259" key="13">
    <source>
        <dbReference type="PROSITE" id="PS51098"/>
    </source>
</evidence>
<dbReference type="FunFam" id="3.30.1360.60:FF:000001">
    <property type="entry name" value="PTS system glucose-specific IIBC component PtsG"/>
    <property type="match status" value="1"/>
</dbReference>
<keyword evidence="2" id="KW-0813">Transport</keyword>
<dbReference type="InterPro" id="IPR036878">
    <property type="entry name" value="Glu_permease_IIB"/>
</dbReference>
<proteinExistence type="predicted"/>
<organism evidence="15 16">
    <name type="scientific">Faecalibacterium wellingii</name>
    <dbReference type="NCBI Taxonomy" id="2929491"/>
    <lineage>
        <taxon>Bacteria</taxon>
        <taxon>Bacillati</taxon>
        <taxon>Bacillota</taxon>
        <taxon>Clostridia</taxon>
        <taxon>Eubacteriales</taxon>
        <taxon>Oscillospiraceae</taxon>
        <taxon>Faecalibacterium</taxon>
    </lineage>
</organism>
<evidence type="ECO:0000256" key="7">
    <source>
        <dbReference type="ARBA" id="ARBA00022692"/>
    </source>
</evidence>
<keyword evidence="5" id="KW-0808">Transferase</keyword>
<feature type="transmembrane region" description="Helical" evidence="12">
    <location>
        <begin position="148"/>
        <end position="168"/>
    </location>
</feature>
<dbReference type="InterPro" id="IPR001996">
    <property type="entry name" value="PTS_IIB_1"/>
</dbReference>
<feature type="transmembrane region" description="Helical" evidence="12">
    <location>
        <begin position="249"/>
        <end position="268"/>
    </location>
</feature>
<evidence type="ECO:0000313" key="15">
    <source>
        <dbReference type="EMBL" id="MEJ5195407.1"/>
    </source>
</evidence>
<evidence type="ECO:0000256" key="6">
    <source>
        <dbReference type="ARBA" id="ARBA00022683"/>
    </source>
</evidence>
<dbReference type="InterPro" id="IPR003352">
    <property type="entry name" value="PTS_EIIC"/>
</dbReference>